<proteinExistence type="predicted"/>
<dbReference type="Proteomes" id="UP000014461">
    <property type="component" value="Unassembled WGS sequence"/>
</dbReference>
<keyword evidence="2" id="KW-1185">Reference proteome</keyword>
<evidence type="ECO:0000313" key="1">
    <source>
        <dbReference type="EMBL" id="GAD00825.1"/>
    </source>
</evidence>
<evidence type="ECO:0000313" key="2">
    <source>
        <dbReference type="Proteomes" id="UP000014461"/>
    </source>
</evidence>
<sequence length="55" mass="6272">MHEANLGNDPRDSLPQGQTFTYGVISSRNFASPEELKLKRFLDDVTSHLYPEDFS</sequence>
<gene>
    <name evidence="1" type="ORF">AALB_0905</name>
</gene>
<organism evidence="1 2">
    <name type="scientific">Agarivorans albus MKT 106</name>
    <dbReference type="NCBI Taxonomy" id="1331007"/>
    <lineage>
        <taxon>Bacteria</taxon>
        <taxon>Pseudomonadati</taxon>
        <taxon>Pseudomonadota</taxon>
        <taxon>Gammaproteobacteria</taxon>
        <taxon>Alteromonadales</taxon>
        <taxon>Alteromonadaceae</taxon>
        <taxon>Agarivorans</taxon>
    </lineage>
</organism>
<dbReference type="STRING" id="1331007.AALB_0905"/>
<comment type="caution">
    <text evidence="1">The sequence shown here is derived from an EMBL/GenBank/DDBJ whole genome shotgun (WGS) entry which is preliminary data.</text>
</comment>
<reference evidence="1" key="1">
    <citation type="journal article" date="2013" name="Genome Announc.">
        <title>Draft Genome Sequence of Agarivorans albus Strain MKT 106T, an Agarolytic Marine Bacterium.</title>
        <authorList>
            <person name="Yasuike M."/>
            <person name="Nakamura Y."/>
            <person name="Kai W."/>
            <person name="Fujiwara A."/>
            <person name="Fukui Y."/>
            <person name="Satomi M."/>
            <person name="Sano M."/>
        </authorList>
    </citation>
    <scope>NUCLEOTIDE SEQUENCE [LARGE SCALE GENOMIC DNA]</scope>
</reference>
<dbReference type="EMBL" id="BARX01000004">
    <property type="protein sequence ID" value="GAD00825.1"/>
    <property type="molecule type" value="Genomic_DNA"/>
</dbReference>
<dbReference type="AlphaFoldDB" id="R9PHK9"/>
<name>R9PHK9_AGAAL</name>
<accession>R9PHK9</accession>
<protein>
    <submittedName>
        <fullName evidence="1">Uncharacterized protein</fullName>
    </submittedName>
</protein>